<accession>A0A1H8W5M1</accession>
<dbReference type="RefSeq" id="WP_091747688.1">
    <property type="nucleotide sequence ID" value="NZ_FODY01000014.1"/>
</dbReference>
<gene>
    <name evidence="5" type="ORF">SAMN04490178_11454</name>
</gene>
<dbReference type="Gene3D" id="1.10.10.10">
    <property type="entry name" value="Winged helix-like DNA-binding domain superfamily/Winged helix DNA-binding domain"/>
    <property type="match status" value="1"/>
</dbReference>
<keyword evidence="3" id="KW-0804">Transcription</keyword>
<dbReference type="PRINTS" id="PR00037">
    <property type="entry name" value="HTHLACR"/>
</dbReference>
<evidence type="ECO:0000313" key="5">
    <source>
        <dbReference type="EMBL" id="SEP22942.1"/>
    </source>
</evidence>
<dbReference type="SMART" id="SM01134">
    <property type="entry name" value="DeoRC"/>
    <property type="match status" value="1"/>
</dbReference>
<dbReference type="InterPro" id="IPR036390">
    <property type="entry name" value="WH_DNA-bd_sf"/>
</dbReference>
<proteinExistence type="predicted"/>
<dbReference type="OrthoDB" id="9798651at2"/>
<dbReference type="InterPro" id="IPR036388">
    <property type="entry name" value="WH-like_DNA-bd_sf"/>
</dbReference>
<sequence>MAKPINNERRNNIVNYVINNGSVTVIELAEKFNVSTETIRKDLAYLHENNILNKGHGTVTAASSYLENEFALKERECLDAKIHIAQRAATQVPQNGVVFLDSGTTALQLAKILNLRNDLIIVSNSAVIPQVLSTSTNQVLIAGGELRKRSFSYVGNWVLQAIKQIKIDVAFLSCSGFHADGPSIHSYRELEIKQAVITSAKKTILMANTDKFFTESLYRYASFSAFDLMITERKLTPEERKHFPELLTIMDY</sequence>
<dbReference type="AlphaFoldDB" id="A0A1H8W5M1"/>
<dbReference type="SMART" id="SM00420">
    <property type="entry name" value="HTH_DEOR"/>
    <property type="match status" value="1"/>
</dbReference>
<dbReference type="InterPro" id="IPR014036">
    <property type="entry name" value="DeoR-like_C"/>
</dbReference>
<evidence type="ECO:0000256" key="3">
    <source>
        <dbReference type="ARBA" id="ARBA00023163"/>
    </source>
</evidence>
<keyword evidence="6" id="KW-1185">Reference proteome</keyword>
<dbReference type="PANTHER" id="PTHR30363">
    <property type="entry name" value="HTH-TYPE TRANSCRIPTIONAL REGULATOR SRLR-RELATED"/>
    <property type="match status" value="1"/>
</dbReference>
<dbReference type="PROSITE" id="PS00894">
    <property type="entry name" value="HTH_DEOR_1"/>
    <property type="match status" value="1"/>
</dbReference>
<evidence type="ECO:0000313" key="6">
    <source>
        <dbReference type="Proteomes" id="UP000198847"/>
    </source>
</evidence>
<evidence type="ECO:0000256" key="1">
    <source>
        <dbReference type="ARBA" id="ARBA00023015"/>
    </source>
</evidence>
<dbReference type="Pfam" id="PF00455">
    <property type="entry name" value="DeoRC"/>
    <property type="match status" value="1"/>
</dbReference>
<dbReference type="InterPro" id="IPR018356">
    <property type="entry name" value="Tscrpt_reg_HTH_DeoR_CS"/>
</dbReference>
<evidence type="ECO:0000256" key="2">
    <source>
        <dbReference type="ARBA" id="ARBA00023125"/>
    </source>
</evidence>
<dbReference type="InterPro" id="IPR001034">
    <property type="entry name" value="DeoR_HTH"/>
</dbReference>
<name>A0A1H8W5M1_9FIRM</name>
<evidence type="ECO:0000259" key="4">
    <source>
        <dbReference type="PROSITE" id="PS51000"/>
    </source>
</evidence>
<dbReference type="InterPro" id="IPR037171">
    <property type="entry name" value="NagB/RpiA_transferase-like"/>
</dbReference>
<dbReference type="Proteomes" id="UP000198847">
    <property type="component" value="Unassembled WGS sequence"/>
</dbReference>
<dbReference type="SUPFAM" id="SSF100950">
    <property type="entry name" value="NagB/RpiA/CoA transferase-like"/>
    <property type="match status" value="1"/>
</dbReference>
<dbReference type="PROSITE" id="PS51000">
    <property type="entry name" value="HTH_DEOR_2"/>
    <property type="match status" value="1"/>
</dbReference>
<dbReference type="SUPFAM" id="SSF46785">
    <property type="entry name" value="Winged helix' DNA-binding domain"/>
    <property type="match status" value="1"/>
</dbReference>
<keyword evidence="2" id="KW-0238">DNA-binding</keyword>
<dbReference type="Gene3D" id="3.40.50.1360">
    <property type="match status" value="1"/>
</dbReference>
<protein>
    <submittedName>
        <fullName evidence="5">Transcriptional regulator, DeoR family</fullName>
    </submittedName>
</protein>
<feature type="domain" description="HTH deoR-type" evidence="4">
    <location>
        <begin position="6"/>
        <end position="61"/>
    </location>
</feature>
<dbReference type="GO" id="GO:0003700">
    <property type="term" value="F:DNA-binding transcription factor activity"/>
    <property type="evidence" value="ECO:0007669"/>
    <property type="project" value="InterPro"/>
</dbReference>
<dbReference type="Pfam" id="PF08220">
    <property type="entry name" value="HTH_DeoR"/>
    <property type="match status" value="1"/>
</dbReference>
<keyword evidence="1" id="KW-0805">Transcription regulation</keyword>
<dbReference type="EMBL" id="FODY01000014">
    <property type="protein sequence ID" value="SEP22942.1"/>
    <property type="molecule type" value="Genomic_DNA"/>
</dbReference>
<reference evidence="5 6" key="1">
    <citation type="submission" date="2016-10" db="EMBL/GenBank/DDBJ databases">
        <authorList>
            <person name="de Groot N.N."/>
        </authorList>
    </citation>
    <scope>NUCLEOTIDE SEQUENCE [LARGE SCALE GENOMIC DNA]</scope>
    <source>
        <strain evidence="5 6">DSM 13305</strain>
    </source>
</reference>
<dbReference type="PANTHER" id="PTHR30363:SF46">
    <property type="entry name" value="LYSR FAMILY TRANSCRIPTIONAL REGULATOR"/>
    <property type="match status" value="1"/>
</dbReference>
<dbReference type="STRING" id="112903.SAMN04490178_11454"/>
<dbReference type="InterPro" id="IPR050313">
    <property type="entry name" value="Carb_Metab_HTH_regulators"/>
</dbReference>
<organism evidence="5 6">
    <name type="scientific">Propionispora vibrioides</name>
    <dbReference type="NCBI Taxonomy" id="112903"/>
    <lineage>
        <taxon>Bacteria</taxon>
        <taxon>Bacillati</taxon>
        <taxon>Bacillota</taxon>
        <taxon>Negativicutes</taxon>
        <taxon>Selenomonadales</taxon>
        <taxon>Sporomusaceae</taxon>
        <taxon>Propionispora</taxon>
    </lineage>
</organism>
<dbReference type="GO" id="GO:0003677">
    <property type="term" value="F:DNA binding"/>
    <property type="evidence" value="ECO:0007669"/>
    <property type="project" value="UniProtKB-KW"/>
</dbReference>